<dbReference type="Proteomes" id="UP000534306">
    <property type="component" value="Unassembled WGS sequence"/>
</dbReference>
<evidence type="ECO:0000259" key="1">
    <source>
        <dbReference type="Pfam" id="PF01636"/>
    </source>
</evidence>
<organism evidence="3 4">
    <name type="scientific">Kribbella sandramycini</name>
    <dbReference type="NCBI Taxonomy" id="60450"/>
    <lineage>
        <taxon>Bacteria</taxon>
        <taxon>Bacillati</taxon>
        <taxon>Actinomycetota</taxon>
        <taxon>Actinomycetes</taxon>
        <taxon>Propionibacteriales</taxon>
        <taxon>Kribbellaceae</taxon>
        <taxon>Kribbella</taxon>
    </lineage>
</organism>
<dbReference type="InterPro" id="IPR011009">
    <property type="entry name" value="Kinase-like_dom_sf"/>
</dbReference>
<sequence length="262" mass="28338">MDAPDIERATAVVKSLVGTADDAVLLSNSNKIIVRLGDVLARVAFDGEHGFPLELELARQLAGGPVVPPLSDVVHERDGFAITLWKYYETSTQQAIAPAEYADALARLHAAMRAADVPAPHVRDRVREAEAKLMDRALTPEVSDADRALLLTTLRERSAAIAGPTQLLHGEPHPGNLLATPEGPLFIDLETMCHGPVEFDLAHAPAPVAAHYPDADLAVLHDSRLLMLAMVITWRWEVGDQLPNGMTLAAEWTADLRTATTH</sequence>
<dbReference type="EMBL" id="JABJRC010000001">
    <property type="protein sequence ID" value="NOL39269.1"/>
    <property type="molecule type" value="Genomic_DNA"/>
</dbReference>
<dbReference type="Proteomes" id="UP000553957">
    <property type="component" value="Unassembled WGS sequence"/>
</dbReference>
<dbReference type="InterPro" id="IPR002575">
    <property type="entry name" value="Aminoglycoside_PTrfase"/>
</dbReference>
<gene>
    <name evidence="2" type="ORF">HNR71_003774</name>
    <name evidence="3" type="ORF">HPO96_03330</name>
</gene>
<comment type="caution">
    <text evidence="3">The sequence shown here is derived from an EMBL/GenBank/DDBJ whole genome shotgun (WGS) entry which is preliminary data.</text>
</comment>
<reference evidence="2 5" key="2">
    <citation type="submission" date="2020-08" db="EMBL/GenBank/DDBJ databases">
        <title>Sequencing the genomes of 1000 actinobacteria strains.</title>
        <authorList>
            <person name="Klenk H.-P."/>
        </authorList>
    </citation>
    <scope>NUCLEOTIDE SEQUENCE [LARGE SCALE GENOMIC DNA]</scope>
    <source>
        <strain evidence="2 5">DSM 15626</strain>
    </source>
</reference>
<dbReference type="EMBL" id="JACHKF010000001">
    <property type="protein sequence ID" value="MBB6568137.1"/>
    <property type="molecule type" value="Genomic_DNA"/>
</dbReference>
<name>A0A7Y4KV40_9ACTN</name>
<protein>
    <submittedName>
        <fullName evidence="3">Aminoglycoside phosphotransferase family protein</fullName>
    </submittedName>
</protein>
<keyword evidence="3" id="KW-0808">Transferase</keyword>
<accession>A0A7Y4KV40</accession>
<dbReference type="Pfam" id="PF01636">
    <property type="entry name" value="APH"/>
    <property type="match status" value="1"/>
</dbReference>
<reference evidence="3 4" key="1">
    <citation type="submission" date="2020-05" db="EMBL/GenBank/DDBJ databases">
        <title>Genome sequence of Kribbella sandramycini ATCC 39419.</title>
        <authorList>
            <person name="Maclea K.S."/>
            <person name="Fair J.L."/>
        </authorList>
    </citation>
    <scope>NUCLEOTIDE SEQUENCE [LARGE SCALE GENOMIC DNA]</scope>
    <source>
        <strain evidence="3 4">ATCC 39419</strain>
    </source>
</reference>
<dbReference type="Gene3D" id="3.90.1200.10">
    <property type="match status" value="1"/>
</dbReference>
<dbReference type="SUPFAM" id="SSF56112">
    <property type="entry name" value="Protein kinase-like (PK-like)"/>
    <property type="match status" value="1"/>
</dbReference>
<evidence type="ECO:0000313" key="5">
    <source>
        <dbReference type="Proteomes" id="UP000553957"/>
    </source>
</evidence>
<evidence type="ECO:0000313" key="3">
    <source>
        <dbReference type="EMBL" id="NOL39269.1"/>
    </source>
</evidence>
<dbReference type="AlphaFoldDB" id="A0A7Y4KV40"/>
<feature type="domain" description="Aminoglycoside phosphotransferase" evidence="1">
    <location>
        <begin position="39"/>
        <end position="205"/>
    </location>
</feature>
<evidence type="ECO:0000313" key="2">
    <source>
        <dbReference type="EMBL" id="MBB6568137.1"/>
    </source>
</evidence>
<evidence type="ECO:0000313" key="4">
    <source>
        <dbReference type="Proteomes" id="UP000534306"/>
    </source>
</evidence>
<dbReference type="RefSeq" id="WP_171670871.1">
    <property type="nucleotide sequence ID" value="NZ_BAAAGT010000003.1"/>
</dbReference>
<keyword evidence="4" id="KW-1185">Reference proteome</keyword>
<proteinExistence type="predicted"/>
<dbReference type="GO" id="GO:0016740">
    <property type="term" value="F:transferase activity"/>
    <property type="evidence" value="ECO:0007669"/>
    <property type="project" value="UniProtKB-KW"/>
</dbReference>